<evidence type="ECO:0000313" key="1">
    <source>
        <dbReference type="Proteomes" id="UP000095281"/>
    </source>
</evidence>
<dbReference type="Gene3D" id="2.60.120.200">
    <property type="match status" value="1"/>
</dbReference>
<proteinExistence type="predicted"/>
<reference evidence="2" key="1">
    <citation type="submission" date="2016-11" db="UniProtKB">
        <authorList>
            <consortium name="WormBaseParasite"/>
        </authorList>
    </citation>
    <scope>IDENTIFICATION</scope>
</reference>
<dbReference type="Proteomes" id="UP000095281">
    <property type="component" value="Unplaced"/>
</dbReference>
<organism evidence="1 2">
    <name type="scientific">Meloidogyne hapla</name>
    <name type="common">Root-knot nematode worm</name>
    <dbReference type="NCBI Taxonomy" id="6305"/>
    <lineage>
        <taxon>Eukaryota</taxon>
        <taxon>Metazoa</taxon>
        <taxon>Ecdysozoa</taxon>
        <taxon>Nematoda</taxon>
        <taxon>Chromadorea</taxon>
        <taxon>Rhabditida</taxon>
        <taxon>Tylenchina</taxon>
        <taxon>Tylenchomorpha</taxon>
        <taxon>Tylenchoidea</taxon>
        <taxon>Meloidogynidae</taxon>
        <taxon>Meloidogyninae</taxon>
        <taxon>Meloidogyne</taxon>
    </lineage>
</organism>
<dbReference type="WBParaSite" id="MhA1_Contig266.frz3.gene6">
    <property type="protein sequence ID" value="MhA1_Contig266.frz3.gene6"/>
    <property type="gene ID" value="MhA1_Contig266.frz3.gene6"/>
</dbReference>
<keyword evidence="1" id="KW-1185">Reference proteome</keyword>
<evidence type="ECO:0000313" key="2">
    <source>
        <dbReference type="WBParaSite" id="MhA1_Contig266.frz3.gene6"/>
    </source>
</evidence>
<dbReference type="AlphaFoldDB" id="A0A1I8BKE0"/>
<accession>A0A1I8BKE0</accession>
<sequence length="254" mass="29776">MDGDIQPLDFDMKVLKIDPMPYRMYKKRLELKEFGKIICFEGKIPRARNMSIKKYENSKLIQVFLLHGASEYDYEFSDTILRLDFNFDEDLKLKKLSSHPCNAFLYVNSYVRKAGSEQLHGRKDKYVNPIGQAGAPIVMLIYADEYFFRIIINDGTEHILYNYTLPPWAANYVMRNKWLSGLPGKCTKYSNLEEGQRIRLSIYQINGTTIKSDLETEDNLIEMFYNMHLPISMTEYIELKGIDTNEEGFVFKFT</sequence>
<name>A0A1I8BKE0_MELHA</name>
<protein>
    <submittedName>
        <fullName evidence="2">Galectin</fullName>
    </submittedName>
</protein>